<protein>
    <submittedName>
        <fullName evidence="1">Telomere-protecting terminal protein Tpg</fullName>
    </submittedName>
</protein>
<keyword evidence="2" id="KW-1185">Reference proteome</keyword>
<name>A0ABV9AI72_9ACTN</name>
<proteinExistence type="predicted"/>
<evidence type="ECO:0000313" key="1">
    <source>
        <dbReference type="EMBL" id="MFC4499570.1"/>
    </source>
</evidence>
<dbReference type="Proteomes" id="UP001595839">
    <property type="component" value="Unassembled WGS sequence"/>
</dbReference>
<dbReference type="EMBL" id="JBHSFK010000004">
    <property type="protein sequence ID" value="MFC4499570.1"/>
    <property type="molecule type" value="Genomic_DNA"/>
</dbReference>
<gene>
    <name evidence="1" type="primary">tpg</name>
    <name evidence="1" type="ORF">ACFPIH_08505</name>
</gene>
<evidence type="ECO:0000313" key="2">
    <source>
        <dbReference type="Proteomes" id="UP001595839"/>
    </source>
</evidence>
<dbReference type="InterPro" id="IPR058118">
    <property type="entry name" value="Tpg"/>
</dbReference>
<reference evidence="2" key="1">
    <citation type="journal article" date="2019" name="Int. J. Syst. Evol. Microbiol.">
        <title>The Global Catalogue of Microorganisms (GCM) 10K type strain sequencing project: providing services to taxonomists for standard genome sequencing and annotation.</title>
        <authorList>
            <consortium name="The Broad Institute Genomics Platform"/>
            <consortium name="The Broad Institute Genome Sequencing Center for Infectious Disease"/>
            <person name="Wu L."/>
            <person name="Ma J."/>
        </authorList>
    </citation>
    <scope>NUCLEOTIDE SEQUENCE [LARGE SCALE GENOMIC DNA]</scope>
    <source>
        <strain evidence="2">CGMCC 4.7177</strain>
    </source>
</reference>
<sequence>MARRIRPGNADTDDALINEAVDRAGEEAFTRVPPKTLQGRINFLLRQLKTAKAVAQEIGVTADSVNRYRRGARKHPPQDVAARIDAAVRARWQPRVRDRRRRQAAAATGIVVEARARFGYSAPIGTTDDGRQRRITVHLSADYARRLFDAQQGLGAQTPNEVIAEGIQEVYFKDGGRRADQLEVEFTEIDYIDVSY</sequence>
<accession>A0ABV9AI72</accession>
<organism evidence="1 2">
    <name type="scientific">Streptomyces vulcanius</name>
    <dbReference type="NCBI Taxonomy" id="1441876"/>
    <lineage>
        <taxon>Bacteria</taxon>
        <taxon>Bacillati</taxon>
        <taxon>Actinomycetota</taxon>
        <taxon>Actinomycetes</taxon>
        <taxon>Kitasatosporales</taxon>
        <taxon>Streptomycetaceae</taxon>
        <taxon>Streptomyces</taxon>
    </lineage>
</organism>
<comment type="caution">
    <text evidence="1">The sequence shown here is derived from an EMBL/GenBank/DDBJ whole genome shotgun (WGS) entry which is preliminary data.</text>
</comment>
<dbReference type="RefSeq" id="WP_381169828.1">
    <property type="nucleotide sequence ID" value="NZ_JBHSFK010000004.1"/>
</dbReference>
<dbReference type="NCBIfam" id="NF047541">
    <property type="entry name" value="telomere_Tpg"/>
    <property type="match status" value="1"/>
</dbReference>